<evidence type="ECO:0000313" key="2">
    <source>
        <dbReference type="EMBL" id="GGI55030.1"/>
    </source>
</evidence>
<evidence type="ECO:0000313" key="3">
    <source>
        <dbReference type="Proteomes" id="UP000627205"/>
    </source>
</evidence>
<reference evidence="2" key="2">
    <citation type="submission" date="2020-09" db="EMBL/GenBank/DDBJ databases">
        <authorList>
            <person name="Sun Q."/>
            <person name="Sedlacek I."/>
        </authorList>
    </citation>
    <scope>NUCLEOTIDE SEQUENCE</scope>
    <source>
        <strain evidence="2">CCM 7664</strain>
    </source>
</reference>
<feature type="transmembrane region" description="Helical" evidence="1">
    <location>
        <begin position="173"/>
        <end position="197"/>
    </location>
</feature>
<dbReference type="AlphaFoldDB" id="A0A8J3AX94"/>
<protein>
    <submittedName>
        <fullName evidence="2">Peptidase</fullName>
    </submittedName>
</protein>
<keyword evidence="1" id="KW-0812">Transmembrane</keyword>
<organism evidence="2 3">
    <name type="scientific">Oxalicibacterium solurbis</name>
    <dbReference type="NCBI Taxonomy" id="69280"/>
    <lineage>
        <taxon>Bacteria</taxon>
        <taxon>Pseudomonadati</taxon>
        <taxon>Pseudomonadota</taxon>
        <taxon>Betaproteobacteria</taxon>
        <taxon>Burkholderiales</taxon>
        <taxon>Oxalobacteraceae</taxon>
        <taxon>Oxalicibacterium</taxon>
    </lineage>
</organism>
<dbReference type="Proteomes" id="UP000627205">
    <property type="component" value="Unassembled WGS sequence"/>
</dbReference>
<evidence type="ECO:0000256" key="1">
    <source>
        <dbReference type="SAM" id="Phobius"/>
    </source>
</evidence>
<accession>A0A8J3AX94</accession>
<comment type="caution">
    <text evidence="2">The sequence shown here is derived from an EMBL/GenBank/DDBJ whole genome shotgun (WGS) entry which is preliminary data.</text>
</comment>
<gene>
    <name evidence="2" type="ORF">GCM10011430_22040</name>
</gene>
<sequence length="441" mass="50464">MQQLCVRRLPDQPFYPFPMRAIFVVLHRWFGLSVAAFLLVSGLTGAIISWDHEIDEWLNPHLFETQSTGEPLTPLQLVDIVERSDPRARVSLFPLSHEAGHNAEIWVDARLNPETGRRYELGYDHVFVDPVSGEIVGKRLWGKVSLHPEHLMSFLYKLHYSLHLPEWRGTDQWGVWLMGIVALVWLIDTFIGFYLTLPGRARAVNGKNGKNGKSWWQRWRPSWLVRMQSGGYRLNFDLHRAGGLWIWGILITVAFTSFSMNLYREVFYPAMSLVSQTTPGPFETRAPTPLHRPVEPTVGWQQLFDMGRTEAQRRGWQEPAGSVFYSDNFTVLAINFFHPGMDHEDGGMSVKTLYFDGKDGRLLGDRTPWEGSAADVFVQLQFPLHSGRILGMPGRILMSIVGLLVVMLSLTGIVIWWRKSRARALVQHERTAIVTDMARTM</sequence>
<feature type="transmembrane region" description="Helical" evidence="1">
    <location>
        <begin position="244"/>
        <end position="263"/>
    </location>
</feature>
<keyword evidence="3" id="KW-1185">Reference proteome</keyword>
<feature type="transmembrane region" description="Helical" evidence="1">
    <location>
        <begin position="29"/>
        <end position="50"/>
    </location>
</feature>
<dbReference type="EMBL" id="BMDP01000003">
    <property type="protein sequence ID" value="GGI55030.1"/>
    <property type="molecule type" value="Genomic_DNA"/>
</dbReference>
<keyword evidence="1" id="KW-0472">Membrane</keyword>
<dbReference type="PANTHER" id="PTHR34219">
    <property type="entry name" value="IRON-REGULATED INNER MEMBRANE PROTEIN-RELATED"/>
    <property type="match status" value="1"/>
</dbReference>
<reference evidence="2" key="1">
    <citation type="journal article" date="2014" name="Int. J. Syst. Evol. Microbiol.">
        <title>Complete genome sequence of Corynebacterium casei LMG S-19264T (=DSM 44701T), isolated from a smear-ripened cheese.</title>
        <authorList>
            <consortium name="US DOE Joint Genome Institute (JGI-PGF)"/>
            <person name="Walter F."/>
            <person name="Albersmeier A."/>
            <person name="Kalinowski J."/>
            <person name="Ruckert C."/>
        </authorList>
    </citation>
    <scope>NUCLEOTIDE SEQUENCE</scope>
    <source>
        <strain evidence="2">CCM 7664</strain>
    </source>
</reference>
<keyword evidence="1" id="KW-1133">Transmembrane helix</keyword>
<proteinExistence type="predicted"/>
<dbReference type="InterPro" id="IPR005625">
    <property type="entry name" value="PepSY-ass_TM"/>
</dbReference>
<dbReference type="Pfam" id="PF03929">
    <property type="entry name" value="PepSY_TM"/>
    <property type="match status" value="1"/>
</dbReference>
<feature type="transmembrane region" description="Helical" evidence="1">
    <location>
        <begin position="396"/>
        <end position="417"/>
    </location>
</feature>
<name>A0A8J3AX94_9BURK</name>
<dbReference type="PANTHER" id="PTHR34219:SF5">
    <property type="entry name" value="BLR4505 PROTEIN"/>
    <property type="match status" value="1"/>
</dbReference>